<gene>
    <name evidence="2" type="ORF">E7203_10060</name>
</gene>
<dbReference type="InterPro" id="IPR043004">
    <property type="entry name" value="MvaI_BcnI_cat"/>
</dbReference>
<organism evidence="2 3">
    <name type="scientific">Selenomonas ruminantium</name>
    <dbReference type="NCBI Taxonomy" id="971"/>
    <lineage>
        <taxon>Bacteria</taxon>
        <taxon>Bacillati</taxon>
        <taxon>Bacillota</taxon>
        <taxon>Negativicutes</taxon>
        <taxon>Selenomonadales</taxon>
        <taxon>Selenomonadaceae</taxon>
        <taxon>Selenomonas</taxon>
    </lineage>
</organism>
<dbReference type="InterPro" id="IPR029127">
    <property type="entry name" value="MvaI_BcnI"/>
</dbReference>
<evidence type="ECO:0000313" key="2">
    <source>
        <dbReference type="EMBL" id="MBE6085776.1"/>
    </source>
</evidence>
<reference evidence="2" key="1">
    <citation type="submission" date="2019-04" db="EMBL/GenBank/DDBJ databases">
        <title>Evolution of Biomass-Degrading Anaerobic Consortia Revealed by Metagenomics.</title>
        <authorList>
            <person name="Peng X."/>
        </authorList>
    </citation>
    <scope>NUCLEOTIDE SEQUENCE</scope>
    <source>
        <strain evidence="2">SIG242</strain>
    </source>
</reference>
<evidence type="ECO:0000313" key="3">
    <source>
        <dbReference type="Proteomes" id="UP000772151"/>
    </source>
</evidence>
<name>A0A927WJ93_SELRU</name>
<dbReference type="AlphaFoldDB" id="A0A927WJ93"/>
<sequence length="403" mass="45792">MMLAMSDIDIQQFLPLFADLGVSVAFLVPTPNGYTKSIMDATSPVRDLLKDNHIHDYEQQPQGQDGKVIVKSYFVSDDNMTETTASLYRPQTKQGDPRIWFSNLKKYCSPCNLLALVVLNGNIYVINLSDPAVRRSITEKALVYDLLSEIAHKNAFIANELRLKIQHIHDMGFIPSITPGDPGVGDTLEHALGISRNNSKKPDYKGIELKATRLTRNGGKRQTTRATLFTKVPDEGLTYRQIVETYGKYQIPRGSTIARLQLYETFRVSRANAYDLMLEMDSNNDKLKMIYHPDAAVRKYVSGWLMQNLRSTLLQKHPETFWVKAVSENHDGKEFFRYDQIQHTKNPNVSLLAPLIEKDIITLDLAAHIVPDTGKWRDHGLLFKMLPSDLPLLFGKPLIYDLQ</sequence>
<feature type="domain" description="MvaI/BcnI restriction endonuclease" evidence="1">
    <location>
        <begin position="164"/>
        <end position="394"/>
    </location>
</feature>
<dbReference type="InterPro" id="IPR043005">
    <property type="entry name" value="MvaI_BcnI_rec"/>
</dbReference>
<comment type="caution">
    <text evidence="2">The sequence shown here is derived from an EMBL/GenBank/DDBJ whole genome shotgun (WGS) entry which is preliminary data.</text>
</comment>
<keyword evidence="2" id="KW-0378">Hydrolase</keyword>
<dbReference type="GO" id="GO:0004519">
    <property type="term" value="F:endonuclease activity"/>
    <property type="evidence" value="ECO:0007669"/>
    <property type="project" value="UniProtKB-KW"/>
</dbReference>
<proteinExistence type="predicted"/>
<dbReference type="Pfam" id="PF15515">
    <property type="entry name" value="MvaI_BcnI"/>
    <property type="match status" value="1"/>
</dbReference>
<protein>
    <submittedName>
        <fullName evidence="2">MvaI/BcnI restriction endonuclease family protein</fullName>
    </submittedName>
</protein>
<dbReference type="RefSeq" id="WP_303669916.1">
    <property type="nucleotide sequence ID" value="NZ_SVCA01000009.1"/>
</dbReference>
<dbReference type="EMBL" id="SVCA01000009">
    <property type="protein sequence ID" value="MBE6085776.1"/>
    <property type="molecule type" value="Genomic_DNA"/>
</dbReference>
<keyword evidence="2" id="KW-0540">Nuclease</keyword>
<dbReference type="CDD" id="cd22347">
    <property type="entry name" value="PDDEXK_nuclease"/>
    <property type="match status" value="1"/>
</dbReference>
<evidence type="ECO:0000259" key="1">
    <source>
        <dbReference type="Pfam" id="PF15515"/>
    </source>
</evidence>
<dbReference type="Gene3D" id="3.40.210.20">
    <property type="entry name" value="MvaI/BcnI restriction endonuclease, catalytic domain"/>
    <property type="match status" value="1"/>
</dbReference>
<dbReference type="Proteomes" id="UP000772151">
    <property type="component" value="Unassembled WGS sequence"/>
</dbReference>
<dbReference type="Gene3D" id="3.30.70.3570">
    <property type="entry name" value="MvaI/BcnI restriction endonuclease, recognition domain"/>
    <property type="match status" value="1"/>
</dbReference>
<keyword evidence="2" id="KW-0255">Endonuclease</keyword>
<accession>A0A927WJ93</accession>